<feature type="region of interest" description="Disordered" evidence="1">
    <location>
        <begin position="21"/>
        <end position="67"/>
    </location>
</feature>
<gene>
    <name evidence="2" type="ORF">K460DRAFT_405282</name>
</gene>
<feature type="compositionally biased region" description="Low complexity" evidence="1">
    <location>
        <begin position="37"/>
        <end position="47"/>
    </location>
</feature>
<dbReference type="RefSeq" id="XP_040787565.1">
    <property type="nucleotide sequence ID" value="XM_040936832.1"/>
</dbReference>
<organism evidence="2 3">
    <name type="scientific">Cucurbitaria berberidis CBS 394.84</name>
    <dbReference type="NCBI Taxonomy" id="1168544"/>
    <lineage>
        <taxon>Eukaryota</taxon>
        <taxon>Fungi</taxon>
        <taxon>Dikarya</taxon>
        <taxon>Ascomycota</taxon>
        <taxon>Pezizomycotina</taxon>
        <taxon>Dothideomycetes</taxon>
        <taxon>Pleosporomycetidae</taxon>
        <taxon>Pleosporales</taxon>
        <taxon>Pleosporineae</taxon>
        <taxon>Cucurbitariaceae</taxon>
        <taxon>Cucurbitaria</taxon>
    </lineage>
</organism>
<name>A0A9P4L858_9PLEO</name>
<keyword evidence="3" id="KW-1185">Reference proteome</keyword>
<sequence>MAYNPSGRTAPRASRAYSIISEDSYAATPRPTPPPATRRAASRALRANSAVSDVPTHVDGGTRPPTTHERRIAAHYTLPPTVPSPFTGTLEASLDAVLAWGHEHTNGTQKIVNALLREVDSMTNWPILLRGMLIDCDDGDDEATGRGRRLLEELLFLVTRTLLPEQIAENRAAMARLYDRKKQLAIRLVLRYDMLREWKVDASYHPFPVPSLPPPPIDPAAQPVSAMKIGHPPGCSTRRPLMSNVIATLIAAPPGGFTTHGVRERMKHYITDLDDYLLLSDDKAAAWSDLVLIGMTSQIVLQWQWLRQNNEMLQEMEVQGWEELDCKADECDWIADDIKKPSGARKEKGSMGIDVNELV</sequence>
<dbReference type="OrthoDB" id="3790454at2759"/>
<comment type="caution">
    <text evidence="2">The sequence shown here is derived from an EMBL/GenBank/DDBJ whole genome shotgun (WGS) entry which is preliminary data.</text>
</comment>
<accession>A0A9P4L858</accession>
<evidence type="ECO:0000313" key="2">
    <source>
        <dbReference type="EMBL" id="KAF1845002.1"/>
    </source>
</evidence>
<evidence type="ECO:0000313" key="3">
    <source>
        <dbReference type="Proteomes" id="UP000800039"/>
    </source>
</evidence>
<dbReference type="GeneID" id="63854082"/>
<dbReference type="AlphaFoldDB" id="A0A9P4L858"/>
<reference evidence="2" key="1">
    <citation type="submission" date="2020-01" db="EMBL/GenBank/DDBJ databases">
        <authorList>
            <consortium name="DOE Joint Genome Institute"/>
            <person name="Haridas S."/>
            <person name="Albert R."/>
            <person name="Binder M."/>
            <person name="Bloem J."/>
            <person name="Labutti K."/>
            <person name="Salamov A."/>
            <person name="Andreopoulos B."/>
            <person name="Baker S.E."/>
            <person name="Barry K."/>
            <person name="Bills G."/>
            <person name="Bluhm B.H."/>
            <person name="Cannon C."/>
            <person name="Castanera R."/>
            <person name="Culley D.E."/>
            <person name="Daum C."/>
            <person name="Ezra D."/>
            <person name="Gonzalez J.B."/>
            <person name="Henrissat B."/>
            <person name="Kuo A."/>
            <person name="Liang C."/>
            <person name="Lipzen A."/>
            <person name="Lutzoni F."/>
            <person name="Magnuson J."/>
            <person name="Mondo S."/>
            <person name="Nolan M."/>
            <person name="Ohm R."/>
            <person name="Pangilinan J."/>
            <person name="Park H.-J."/>
            <person name="Ramirez L."/>
            <person name="Alfaro M."/>
            <person name="Sun H."/>
            <person name="Tritt A."/>
            <person name="Yoshinaga Y."/>
            <person name="Zwiers L.-H."/>
            <person name="Turgeon B.G."/>
            <person name="Goodwin S.B."/>
            <person name="Spatafora J.W."/>
            <person name="Crous P.W."/>
            <person name="Grigoriev I.V."/>
        </authorList>
    </citation>
    <scope>NUCLEOTIDE SEQUENCE</scope>
    <source>
        <strain evidence="2">CBS 394.84</strain>
    </source>
</reference>
<evidence type="ECO:0000256" key="1">
    <source>
        <dbReference type="SAM" id="MobiDB-lite"/>
    </source>
</evidence>
<dbReference type="Proteomes" id="UP000800039">
    <property type="component" value="Unassembled WGS sequence"/>
</dbReference>
<dbReference type="EMBL" id="ML976616">
    <property type="protein sequence ID" value="KAF1845002.1"/>
    <property type="molecule type" value="Genomic_DNA"/>
</dbReference>
<protein>
    <submittedName>
        <fullName evidence="2">Uncharacterized protein</fullName>
    </submittedName>
</protein>
<proteinExistence type="predicted"/>